<sequence>MTVGHNLHTLETTTTNPNNPERSTPMDGTLITPSFTSLYRQTEIDPLSLDSLTGNHSDDIDLDMVRRMYHAKVQEAIRLIRPLWTVTLDGAVYGDYDWRHLSENEAEELHDLIDMIDVDAILVASTR</sequence>
<feature type="compositionally biased region" description="Low complexity" evidence="1">
    <location>
        <begin position="1"/>
        <end position="21"/>
    </location>
</feature>
<feature type="region of interest" description="Disordered" evidence="1">
    <location>
        <begin position="1"/>
        <end position="26"/>
    </location>
</feature>
<evidence type="ECO:0000313" key="2">
    <source>
        <dbReference type="EMBL" id="AII29577.1"/>
    </source>
</evidence>
<accession>A0A0E3DNI9</accession>
<evidence type="ECO:0000313" key="3">
    <source>
        <dbReference type="Proteomes" id="UP000033335"/>
    </source>
</evidence>
<gene>
    <name evidence="2" type="ORF">PHL117M01_42</name>
</gene>
<dbReference type="Proteomes" id="UP000033335">
    <property type="component" value="Segment"/>
</dbReference>
<keyword evidence="3" id="KW-1185">Reference proteome</keyword>
<dbReference type="EMBL" id="KJ578779">
    <property type="protein sequence ID" value="AII29577.1"/>
    <property type="molecule type" value="Genomic_DNA"/>
</dbReference>
<proteinExistence type="predicted"/>
<reference evidence="2 3" key="1">
    <citation type="journal article" date="2015" name="ISME J.">
        <title>The diversity and host interactions of Propionibacterium acnes bacteriophages on human skin.</title>
        <authorList>
            <person name="Liu J."/>
            <person name="Yan R."/>
            <person name="Zhong Q."/>
            <person name="Ngo S."/>
            <person name="Bangayan N.J."/>
            <person name="Nguyen L."/>
            <person name="Lui T."/>
            <person name="Liu M."/>
            <person name="Erfe M.C."/>
            <person name="Craft N."/>
            <person name="Tomida S."/>
            <person name="Li H."/>
        </authorList>
    </citation>
    <scope>NUCLEOTIDE SEQUENCE [LARGE SCALE GENOMIC DNA]</scope>
    <source>
        <strain evidence="2">PHL117M01</strain>
    </source>
</reference>
<name>A0A0E3DNI9_9CAUD</name>
<organism evidence="2 3">
    <name type="scientific">Propionibacterium phage PHL117M01</name>
    <dbReference type="NCBI Taxonomy" id="1500819"/>
    <lineage>
        <taxon>Viruses</taxon>
        <taxon>Duplodnaviria</taxon>
        <taxon>Heunggongvirae</taxon>
        <taxon>Uroviricota</taxon>
        <taxon>Caudoviricetes</taxon>
        <taxon>Pahexavirus</taxon>
        <taxon>Pahexavirus PHL117M01</taxon>
    </lineage>
</organism>
<protein>
    <submittedName>
        <fullName evidence="2">Uncharacterized protein</fullName>
    </submittedName>
</protein>
<evidence type="ECO:0000256" key="1">
    <source>
        <dbReference type="SAM" id="MobiDB-lite"/>
    </source>
</evidence>